<dbReference type="PANTHER" id="PTHR42715:SF10">
    <property type="entry name" value="BETA-GLUCOSIDASE"/>
    <property type="match status" value="1"/>
</dbReference>
<dbReference type="Gene3D" id="3.20.20.300">
    <property type="entry name" value="Glycoside hydrolase, family 3, N-terminal domain"/>
    <property type="match status" value="1"/>
</dbReference>
<dbReference type="EMBL" id="BSTJ01000010">
    <property type="protein sequence ID" value="GLY78916.1"/>
    <property type="molecule type" value="Genomic_DNA"/>
</dbReference>
<dbReference type="AlphaFoldDB" id="A0A9W6RN31"/>
<feature type="domain" description="Fibronectin type III-like" evidence="4">
    <location>
        <begin position="609"/>
        <end position="678"/>
    </location>
</feature>
<evidence type="ECO:0000313" key="6">
    <source>
        <dbReference type="Proteomes" id="UP001165135"/>
    </source>
</evidence>
<feature type="chain" id="PRO_5040768191" evidence="3">
    <location>
        <begin position="30"/>
        <end position="692"/>
    </location>
</feature>
<evidence type="ECO:0000313" key="5">
    <source>
        <dbReference type="EMBL" id="GLY78916.1"/>
    </source>
</evidence>
<dbReference type="GO" id="GO:0004553">
    <property type="term" value="F:hydrolase activity, hydrolyzing O-glycosyl compounds"/>
    <property type="evidence" value="ECO:0007669"/>
    <property type="project" value="InterPro"/>
</dbReference>
<proteinExistence type="inferred from homology"/>
<dbReference type="InterPro" id="IPR050288">
    <property type="entry name" value="Cellulose_deg_GH3"/>
</dbReference>
<evidence type="ECO:0000256" key="1">
    <source>
        <dbReference type="ARBA" id="ARBA00005336"/>
    </source>
</evidence>
<comment type="similarity">
    <text evidence="1">Belongs to the glycosyl hydrolase 3 family.</text>
</comment>
<dbReference type="Gene3D" id="2.60.40.10">
    <property type="entry name" value="Immunoglobulins"/>
    <property type="match status" value="1"/>
</dbReference>
<dbReference type="Pfam" id="PF00933">
    <property type="entry name" value="Glyco_hydro_3"/>
    <property type="match status" value="1"/>
</dbReference>
<dbReference type="Pfam" id="PF14310">
    <property type="entry name" value="Fn3-like"/>
    <property type="match status" value="1"/>
</dbReference>
<dbReference type="PRINTS" id="PR00133">
    <property type="entry name" value="GLHYDRLASE3"/>
</dbReference>
<dbReference type="InterPro" id="IPR036962">
    <property type="entry name" value="Glyco_hydro_3_N_sf"/>
</dbReference>
<evidence type="ECO:0000259" key="4">
    <source>
        <dbReference type="SMART" id="SM01217"/>
    </source>
</evidence>
<feature type="signal peptide" evidence="3">
    <location>
        <begin position="1"/>
        <end position="29"/>
    </location>
</feature>
<dbReference type="Proteomes" id="UP001165135">
    <property type="component" value="Unassembled WGS sequence"/>
</dbReference>
<keyword evidence="3" id="KW-0732">Signal</keyword>
<dbReference type="InterPro" id="IPR017853">
    <property type="entry name" value="GH"/>
</dbReference>
<dbReference type="Gene3D" id="3.40.50.1700">
    <property type="entry name" value="Glycoside hydrolase family 3 C-terminal domain"/>
    <property type="match status" value="1"/>
</dbReference>
<dbReference type="SUPFAM" id="SSF51445">
    <property type="entry name" value="(Trans)glycosidases"/>
    <property type="match status" value="1"/>
</dbReference>
<comment type="caution">
    <text evidence="5">The sequence shown here is derived from an EMBL/GenBank/DDBJ whole genome shotgun (WGS) entry which is preliminary data.</text>
</comment>
<dbReference type="Pfam" id="PF01915">
    <property type="entry name" value="Glyco_hydro_3_C"/>
    <property type="match status" value="1"/>
</dbReference>
<dbReference type="SUPFAM" id="SSF52279">
    <property type="entry name" value="Beta-D-glucan exohydrolase, C-terminal domain"/>
    <property type="match status" value="1"/>
</dbReference>
<keyword evidence="2 5" id="KW-0378">Hydrolase</keyword>
<dbReference type="RefSeq" id="WP_285629767.1">
    <property type="nucleotide sequence ID" value="NZ_BSTJ01000010.1"/>
</dbReference>
<name>A0A9W6RN31_9ACTN</name>
<evidence type="ECO:0000256" key="2">
    <source>
        <dbReference type="ARBA" id="ARBA00022801"/>
    </source>
</evidence>
<reference evidence="5" key="1">
    <citation type="submission" date="2023-03" db="EMBL/GenBank/DDBJ databases">
        <title>Actinoallomurus iriomotensis NBRC 103681.</title>
        <authorList>
            <person name="Ichikawa N."/>
            <person name="Sato H."/>
            <person name="Tonouchi N."/>
        </authorList>
    </citation>
    <scope>NUCLEOTIDE SEQUENCE</scope>
    <source>
        <strain evidence="5">NBRC 103681</strain>
    </source>
</reference>
<dbReference type="InterPro" id="IPR001764">
    <property type="entry name" value="Glyco_hydro_3_N"/>
</dbReference>
<gene>
    <name evidence="5" type="primary">bglX</name>
    <name evidence="5" type="ORF">Airi01_071830</name>
</gene>
<dbReference type="GO" id="GO:0005975">
    <property type="term" value="P:carbohydrate metabolic process"/>
    <property type="evidence" value="ECO:0007669"/>
    <property type="project" value="InterPro"/>
</dbReference>
<organism evidence="5 6">
    <name type="scientific">Actinoallomurus iriomotensis</name>
    <dbReference type="NCBI Taxonomy" id="478107"/>
    <lineage>
        <taxon>Bacteria</taxon>
        <taxon>Bacillati</taxon>
        <taxon>Actinomycetota</taxon>
        <taxon>Actinomycetes</taxon>
        <taxon>Streptosporangiales</taxon>
        <taxon>Thermomonosporaceae</taxon>
        <taxon>Actinoallomurus</taxon>
    </lineage>
</organism>
<dbReference type="InterPro" id="IPR036881">
    <property type="entry name" value="Glyco_hydro_3_C_sf"/>
</dbReference>
<protein>
    <submittedName>
        <fullName evidence="5">Glycosyl hydrolase</fullName>
    </submittedName>
</protein>
<dbReference type="InterPro" id="IPR026891">
    <property type="entry name" value="Fn3-like"/>
</dbReference>
<accession>A0A9W6RN31</accession>
<dbReference type="SMART" id="SM01217">
    <property type="entry name" value="Fn3_like"/>
    <property type="match status" value="1"/>
</dbReference>
<sequence>MSRLPTALAATAALTLGALAAASGAPAGAAPPTPERRAAALVAQMTLDEKISQVHTTGTGAGGVSRLVPGIPRLGVPDFLISNGPAGVGTGAVPRQPNATALPAPVALAAGFDPELARRYGEVEGRETGDVGHSLIEAPDVNMVRVYRNGRAFENYGEDPYLAGRLAVADIRGIQSQGVLAEVKHYTANDQETNRRTIDEEIDDRTLHEIHLPAFEAAVKEGHVASVMCAYPSVNGAFMCENRHLLADVLRGQWGFGGFVQSDASATHTAVGSARAGQDLELRDNGPYDEELKQAVLDGTVSMAQLDTMIERRLAAEIRAGLFDHPRTVTPIDAAAGGAVARSVAEQTSVLLKNSGAALPLDARRLHSIAVVGPYAQAAHPGGGGSAHVNPLYTVSPVDGITKRAGAGVTVRSSDGADPAAAAALAKSSDVAVVIVGDVEKEGTDRTSLSLSGGQDDLVRSVVAANPHTIVVLDSGAPVLMPWLGDVPAVLEAWYPGEEDGNALAALLFGDVDPSGKLPVTFPRSETQTPVSSPERYPGVNGVATYSERLQVGYRWYDAQGQDPLFPFGYGLSYTRFAFGHLTVGRPGHDGRVTVGLDVRNTGSRTGAEVAQVYVTDPASAGEPPRQLKGFAKVTLRPGQVKHVRLTLDRRAFSVWDGAAQRWTVPGGRYTIAAGDSSRDLPLSASVTLPAY</sequence>
<dbReference type="InterPro" id="IPR013783">
    <property type="entry name" value="Ig-like_fold"/>
</dbReference>
<dbReference type="InterPro" id="IPR002772">
    <property type="entry name" value="Glyco_hydro_3_C"/>
</dbReference>
<dbReference type="PANTHER" id="PTHR42715">
    <property type="entry name" value="BETA-GLUCOSIDASE"/>
    <property type="match status" value="1"/>
</dbReference>
<evidence type="ECO:0000256" key="3">
    <source>
        <dbReference type="SAM" id="SignalP"/>
    </source>
</evidence>